<dbReference type="EMBL" id="CVRI01000038">
    <property type="protein sequence ID" value="CRK94106.1"/>
    <property type="molecule type" value="Genomic_DNA"/>
</dbReference>
<dbReference type="Proteomes" id="UP000183832">
    <property type="component" value="Unassembled WGS sequence"/>
</dbReference>
<dbReference type="AlphaFoldDB" id="A0A1J1I2W5"/>
<accession>A0A1J1I2W5</accession>
<keyword evidence="2" id="KW-1185">Reference proteome</keyword>
<sequence>MINNLWKLKITLKLPEKFINLIFAVTLSVQLESRMCYSQRLFIALLLTAIKVNELKVPRLPLQTIRLHNWLHKRFIFGFIHEEHFRFGYSRKNLQIQLKV</sequence>
<organism evidence="1 2">
    <name type="scientific">Clunio marinus</name>
    <dbReference type="NCBI Taxonomy" id="568069"/>
    <lineage>
        <taxon>Eukaryota</taxon>
        <taxon>Metazoa</taxon>
        <taxon>Ecdysozoa</taxon>
        <taxon>Arthropoda</taxon>
        <taxon>Hexapoda</taxon>
        <taxon>Insecta</taxon>
        <taxon>Pterygota</taxon>
        <taxon>Neoptera</taxon>
        <taxon>Endopterygota</taxon>
        <taxon>Diptera</taxon>
        <taxon>Nematocera</taxon>
        <taxon>Chironomoidea</taxon>
        <taxon>Chironomidae</taxon>
        <taxon>Clunio</taxon>
    </lineage>
</organism>
<protein>
    <submittedName>
        <fullName evidence="1">CLUMA_CG007629, isoform A</fullName>
    </submittedName>
</protein>
<proteinExistence type="predicted"/>
<evidence type="ECO:0000313" key="2">
    <source>
        <dbReference type="Proteomes" id="UP000183832"/>
    </source>
</evidence>
<name>A0A1J1I2W5_9DIPT</name>
<evidence type="ECO:0000313" key="1">
    <source>
        <dbReference type="EMBL" id="CRK94106.1"/>
    </source>
</evidence>
<reference evidence="1 2" key="1">
    <citation type="submission" date="2015-04" db="EMBL/GenBank/DDBJ databases">
        <authorList>
            <person name="Syromyatnikov M.Y."/>
            <person name="Popov V.N."/>
        </authorList>
    </citation>
    <scope>NUCLEOTIDE SEQUENCE [LARGE SCALE GENOMIC DNA]</scope>
</reference>
<gene>
    <name evidence="1" type="ORF">CLUMA_CG007629</name>
</gene>